<sequence length="209" mass="22950">MTAIDIALEPDAAMLQHAKDANARLLKSFPKGFPLDETHHPHISILQQFVRTDDLEKVFAAANAVVAKEKPTAWMLKAFKYYYIPPPPYGLAGIVVEPTDDLHRLQDELIAAVQPYTVKSGTPAAFFSDDGGRDIQKPLIKYVANFVTDAAGKRFNPHVTIGLGTEAYLNKMLAEPFPSFTFSASGASVYQLGTFGTARKELKTLIPKD</sequence>
<accession>A0ABQ6CJ54</accession>
<organism evidence="1 2">
    <name type="scientific">Labrys miyagiensis</name>
    <dbReference type="NCBI Taxonomy" id="346912"/>
    <lineage>
        <taxon>Bacteria</taxon>
        <taxon>Pseudomonadati</taxon>
        <taxon>Pseudomonadota</taxon>
        <taxon>Alphaproteobacteria</taxon>
        <taxon>Hyphomicrobiales</taxon>
        <taxon>Xanthobacteraceae</taxon>
        <taxon>Labrys</taxon>
    </lineage>
</organism>
<evidence type="ECO:0000313" key="2">
    <source>
        <dbReference type="Proteomes" id="UP001156882"/>
    </source>
</evidence>
<dbReference type="EMBL" id="BSPC01000010">
    <property type="protein sequence ID" value="GLS18261.1"/>
    <property type="molecule type" value="Genomic_DNA"/>
</dbReference>
<dbReference type="Proteomes" id="UP001156882">
    <property type="component" value="Unassembled WGS sequence"/>
</dbReference>
<dbReference type="SUPFAM" id="SSF55144">
    <property type="entry name" value="LigT-like"/>
    <property type="match status" value="1"/>
</dbReference>
<dbReference type="InterPro" id="IPR009097">
    <property type="entry name" value="Cyclic_Pdiesterase"/>
</dbReference>
<proteinExistence type="predicted"/>
<evidence type="ECO:0008006" key="3">
    <source>
        <dbReference type="Google" id="ProtNLM"/>
    </source>
</evidence>
<gene>
    <name evidence="1" type="ORF">GCM10007874_12770</name>
</gene>
<protein>
    <recommendedName>
        <fullName evidence="3">2'-5' RNA ligase superfamily protein</fullName>
    </recommendedName>
</protein>
<comment type="caution">
    <text evidence="1">The sequence shown here is derived from an EMBL/GenBank/DDBJ whole genome shotgun (WGS) entry which is preliminary data.</text>
</comment>
<evidence type="ECO:0000313" key="1">
    <source>
        <dbReference type="EMBL" id="GLS18261.1"/>
    </source>
</evidence>
<dbReference type="Gene3D" id="3.90.1140.10">
    <property type="entry name" value="Cyclic phosphodiesterase"/>
    <property type="match status" value="1"/>
</dbReference>
<keyword evidence="2" id="KW-1185">Reference proteome</keyword>
<reference evidence="2" key="1">
    <citation type="journal article" date="2019" name="Int. J. Syst. Evol. Microbiol.">
        <title>The Global Catalogue of Microorganisms (GCM) 10K type strain sequencing project: providing services to taxonomists for standard genome sequencing and annotation.</title>
        <authorList>
            <consortium name="The Broad Institute Genomics Platform"/>
            <consortium name="The Broad Institute Genome Sequencing Center for Infectious Disease"/>
            <person name="Wu L."/>
            <person name="Ma J."/>
        </authorList>
    </citation>
    <scope>NUCLEOTIDE SEQUENCE [LARGE SCALE GENOMIC DNA]</scope>
    <source>
        <strain evidence="2">NBRC 101365</strain>
    </source>
</reference>
<dbReference type="Pfam" id="PF13563">
    <property type="entry name" value="2_5_RNA_ligase2"/>
    <property type="match status" value="1"/>
</dbReference>
<name>A0ABQ6CJ54_9HYPH</name>